<evidence type="ECO:0000313" key="5">
    <source>
        <dbReference type="EMBL" id="BDV29894.1"/>
    </source>
</evidence>
<dbReference type="CDD" id="cd01166">
    <property type="entry name" value="KdgK"/>
    <property type="match status" value="1"/>
</dbReference>
<dbReference type="RefSeq" id="WP_263796261.1">
    <property type="nucleotide sequence ID" value="NZ_AP027141.1"/>
</dbReference>
<dbReference type="InterPro" id="IPR029056">
    <property type="entry name" value="Ribokinase-like"/>
</dbReference>
<protein>
    <submittedName>
        <fullName evidence="5">2-dehydro-3-deoxygluconokinase</fullName>
    </submittedName>
</protein>
<proteinExistence type="inferred from homology"/>
<evidence type="ECO:0000256" key="2">
    <source>
        <dbReference type="ARBA" id="ARBA00022679"/>
    </source>
</evidence>
<dbReference type="InterPro" id="IPR052700">
    <property type="entry name" value="Carb_kinase_PfkB-like"/>
</dbReference>
<dbReference type="Proteomes" id="UP001317779">
    <property type="component" value="Chromosome"/>
</dbReference>
<dbReference type="EMBL" id="AP027141">
    <property type="protein sequence ID" value="BDV29894.1"/>
    <property type="molecule type" value="Genomic_DNA"/>
</dbReference>
<keyword evidence="3" id="KW-0418">Kinase</keyword>
<dbReference type="PROSITE" id="PS00584">
    <property type="entry name" value="PFKB_KINASES_2"/>
    <property type="match status" value="1"/>
</dbReference>
<feature type="domain" description="Carbohydrate kinase PfkB" evidence="4">
    <location>
        <begin position="10"/>
        <end position="295"/>
    </location>
</feature>
<reference evidence="5 6" key="1">
    <citation type="submission" date="2022-12" db="EMBL/GenBank/DDBJ databases">
        <title>Microbacterium terricola strain KV-448 chromosome, complete genome.</title>
        <authorList>
            <person name="Oshima T."/>
            <person name="Moriya T."/>
            <person name="Bessho Y."/>
        </authorList>
    </citation>
    <scope>NUCLEOTIDE SEQUENCE [LARGE SCALE GENOMIC DNA]</scope>
    <source>
        <strain evidence="5 6">KV-448</strain>
    </source>
</reference>
<dbReference type="Gene3D" id="3.40.1190.20">
    <property type="match status" value="1"/>
</dbReference>
<comment type="similarity">
    <text evidence="1">Belongs to the carbohydrate kinase PfkB family.</text>
</comment>
<accession>A0ABM8DW90</accession>
<sequence>MDLLTLGEALICFDSGDDTLDATGVVRKYVVGAESNVAIGLARLGHSSAYVGRVGRDSLGTEIARTLRGEGVDVTHITRHAGAATGILLKERLRNGRTEITYHRAGSAGSGLSVDDLPADFAGVRRLHVTGITLHLSAAARAAVLEAMRRAQAAGCRVSLDANFRRKLATRDELAGAFAEAAALADDVLLGRAEAALCAGSDDDAAVEAFARGLGVETVVVKGRQGGARAYAGGTVVESTALPTTVVDPVGAGDGFAVGYLHALLHGGSLRDALEMGGRVSAKVIGRRGDYHGLPFPEDLDAHTTAGVTR</sequence>
<evidence type="ECO:0000313" key="6">
    <source>
        <dbReference type="Proteomes" id="UP001317779"/>
    </source>
</evidence>
<keyword evidence="6" id="KW-1185">Reference proteome</keyword>
<dbReference type="SUPFAM" id="SSF53613">
    <property type="entry name" value="Ribokinase-like"/>
    <property type="match status" value="1"/>
</dbReference>
<evidence type="ECO:0000256" key="1">
    <source>
        <dbReference type="ARBA" id="ARBA00010688"/>
    </source>
</evidence>
<organism evidence="5 6">
    <name type="scientific">Microbacterium terricola</name>
    <dbReference type="NCBI Taxonomy" id="344163"/>
    <lineage>
        <taxon>Bacteria</taxon>
        <taxon>Bacillati</taxon>
        <taxon>Actinomycetota</taxon>
        <taxon>Actinomycetes</taxon>
        <taxon>Micrococcales</taxon>
        <taxon>Microbacteriaceae</taxon>
        <taxon>Microbacterium</taxon>
    </lineage>
</organism>
<name>A0ABM8DW90_9MICO</name>
<gene>
    <name evidence="5" type="primary">kdgK_1</name>
    <name evidence="5" type="ORF">Microterr_05540</name>
</gene>
<evidence type="ECO:0000259" key="4">
    <source>
        <dbReference type="Pfam" id="PF00294"/>
    </source>
</evidence>
<dbReference type="PANTHER" id="PTHR43320">
    <property type="entry name" value="SUGAR KINASE"/>
    <property type="match status" value="1"/>
</dbReference>
<dbReference type="InterPro" id="IPR011611">
    <property type="entry name" value="PfkB_dom"/>
</dbReference>
<keyword evidence="2" id="KW-0808">Transferase</keyword>
<evidence type="ECO:0000256" key="3">
    <source>
        <dbReference type="ARBA" id="ARBA00022777"/>
    </source>
</evidence>
<dbReference type="PANTHER" id="PTHR43320:SF2">
    <property type="entry name" value="2-DEHYDRO-3-DEOXYGLUCONOKINASE_2-DEHYDRO-3-DEOXYGALACTONOKINASE"/>
    <property type="match status" value="1"/>
</dbReference>
<dbReference type="InterPro" id="IPR002173">
    <property type="entry name" value="Carboh/pur_kinase_PfkB_CS"/>
</dbReference>
<dbReference type="Pfam" id="PF00294">
    <property type="entry name" value="PfkB"/>
    <property type="match status" value="1"/>
</dbReference>